<keyword evidence="1" id="KW-0175">Coiled coil</keyword>
<dbReference type="InterPro" id="IPR011042">
    <property type="entry name" value="6-blade_b-propeller_TolB-like"/>
</dbReference>
<dbReference type="GO" id="GO:0061630">
    <property type="term" value="F:ubiquitin protein ligase activity"/>
    <property type="evidence" value="ECO:0007669"/>
    <property type="project" value="TreeGrafter"/>
</dbReference>
<feature type="coiled-coil region" evidence="1">
    <location>
        <begin position="22"/>
        <end position="114"/>
    </location>
</feature>
<protein>
    <submittedName>
        <fullName evidence="2">DLG5</fullName>
    </submittedName>
</protein>
<evidence type="ECO:0000256" key="1">
    <source>
        <dbReference type="SAM" id="Coils"/>
    </source>
</evidence>
<dbReference type="GO" id="GO:0008270">
    <property type="term" value="F:zinc ion binding"/>
    <property type="evidence" value="ECO:0007669"/>
    <property type="project" value="UniProtKB-KW"/>
</dbReference>
<name>A0A6J8AZF4_MYTCO</name>
<dbReference type="EMBL" id="CACVKT020002065">
    <property type="protein sequence ID" value="CAC5374819.1"/>
    <property type="molecule type" value="Genomic_DNA"/>
</dbReference>
<dbReference type="AlphaFoldDB" id="A0A6J8AZF4"/>
<keyword evidence="3" id="KW-1185">Reference proteome</keyword>
<dbReference type="SUPFAM" id="SSF101898">
    <property type="entry name" value="NHL repeat"/>
    <property type="match status" value="1"/>
</dbReference>
<organism evidence="2 3">
    <name type="scientific">Mytilus coruscus</name>
    <name type="common">Sea mussel</name>
    <dbReference type="NCBI Taxonomy" id="42192"/>
    <lineage>
        <taxon>Eukaryota</taxon>
        <taxon>Metazoa</taxon>
        <taxon>Spiralia</taxon>
        <taxon>Lophotrochozoa</taxon>
        <taxon>Mollusca</taxon>
        <taxon>Bivalvia</taxon>
        <taxon>Autobranchia</taxon>
        <taxon>Pteriomorphia</taxon>
        <taxon>Mytilida</taxon>
        <taxon>Mytiloidea</taxon>
        <taxon>Mytilidae</taxon>
        <taxon>Mytilinae</taxon>
        <taxon>Mytilus</taxon>
    </lineage>
</organism>
<gene>
    <name evidence="2" type="ORF">MCOR_12067</name>
</gene>
<dbReference type="PANTHER" id="PTHR24104">
    <property type="entry name" value="E3 UBIQUITIN-PROTEIN LIGASE NHLRC1-RELATED"/>
    <property type="match status" value="1"/>
</dbReference>
<dbReference type="GO" id="GO:0000209">
    <property type="term" value="P:protein polyubiquitination"/>
    <property type="evidence" value="ECO:0007669"/>
    <property type="project" value="TreeGrafter"/>
</dbReference>
<dbReference type="Proteomes" id="UP000507470">
    <property type="component" value="Unassembled WGS sequence"/>
</dbReference>
<proteinExistence type="predicted"/>
<dbReference type="PANTHER" id="PTHR24104:SF25">
    <property type="entry name" value="PROTEIN LIN-41"/>
    <property type="match status" value="1"/>
</dbReference>
<sequence>MQGNYFIEDFLAPSTEHQSVAFDNVEKVLKDLESNISSVIKDRNRNLTDLREQKQMIAEQIKEKRQEINNLLDHLERALQEKASAIEKEYCQKVEEVISKLKNEKKKIDEIQKDVETVKLFASNLQIFMGTKAFEEKVSTNEINVQSLYKNGSFNNVTMECTFNEKLQGFIKELKTFGDMKVNNNEKHVSFSWKGDKSAQIFKPISGEKSIENINVRLVRKINVGRFGLTGCAMSESGNMLFLVAHKNSLMKYASNGEFHSESHINTAPSDIGYDLAIIDSNTVAVSSGGNPPYKIYLFDIDSAETRQVFNIDDYCYGLSYNNGSLICCTSGKGIKIFGMSHHNWTDMRILHNAPNKINETYVTSNEKGIFHSNWRDHSVICYDFSGQVQWKYSDLLLRTPCGITLDSYSNIYVAGYESNNIIAISPDGKQAKELLGASDGLLNPCAIYFDKIKNLLLVSNYKQVAFLFDVQSCKRFAT</sequence>
<evidence type="ECO:0000313" key="3">
    <source>
        <dbReference type="Proteomes" id="UP000507470"/>
    </source>
</evidence>
<reference evidence="2 3" key="1">
    <citation type="submission" date="2020-06" db="EMBL/GenBank/DDBJ databases">
        <authorList>
            <person name="Li R."/>
            <person name="Bekaert M."/>
        </authorList>
    </citation>
    <scope>NUCLEOTIDE SEQUENCE [LARGE SCALE GENOMIC DNA]</scope>
    <source>
        <strain evidence="3">wild</strain>
    </source>
</reference>
<dbReference type="Gene3D" id="2.120.10.30">
    <property type="entry name" value="TolB, C-terminal domain"/>
    <property type="match status" value="1"/>
</dbReference>
<dbReference type="GO" id="GO:0043161">
    <property type="term" value="P:proteasome-mediated ubiquitin-dependent protein catabolic process"/>
    <property type="evidence" value="ECO:0007669"/>
    <property type="project" value="TreeGrafter"/>
</dbReference>
<accession>A0A6J8AZF4</accession>
<dbReference type="InterPro" id="IPR050952">
    <property type="entry name" value="TRIM-NHL_E3_ligases"/>
</dbReference>
<evidence type="ECO:0000313" key="2">
    <source>
        <dbReference type="EMBL" id="CAC5374819.1"/>
    </source>
</evidence>
<dbReference type="OrthoDB" id="6130742at2759"/>